<protein>
    <recommendedName>
        <fullName evidence="3">Replicative helicase inhibitor G39P N-terminal domain-containing protein</fullName>
    </recommendedName>
</protein>
<organism evidence="1 2">
    <name type="scientific">Marinagarivorans cellulosilyticus</name>
    <dbReference type="NCBI Taxonomy" id="2721545"/>
    <lineage>
        <taxon>Bacteria</taxon>
        <taxon>Pseudomonadati</taxon>
        <taxon>Pseudomonadota</taxon>
        <taxon>Gammaproteobacteria</taxon>
        <taxon>Cellvibrionales</taxon>
        <taxon>Cellvibrionaceae</taxon>
        <taxon>Marinagarivorans</taxon>
    </lineage>
</organism>
<dbReference type="InterPro" id="IPR009731">
    <property type="entry name" value="P-like"/>
</dbReference>
<dbReference type="GO" id="GO:0006270">
    <property type="term" value="P:DNA replication initiation"/>
    <property type="evidence" value="ECO:0007669"/>
    <property type="project" value="InterPro"/>
</dbReference>
<name>A0AAN1WJ54_9GAMM</name>
<keyword evidence="2" id="KW-1185">Reference proteome</keyword>
<dbReference type="RefSeq" id="WP_236983055.1">
    <property type="nucleotide sequence ID" value="NZ_AP023086.1"/>
</dbReference>
<accession>A0AAN1WJ54</accession>
<evidence type="ECO:0000313" key="2">
    <source>
        <dbReference type="Proteomes" id="UP001320119"/>
    </source>
</evidence>
<sequence>MKHSLPTEAGQTKEAPKREHYIDAINQVFALFRLNYHAQFFKAFSTEAELTQIKKLWLGELARFTPETLLRAAKSILESSDFLPTLHTMIRHCESHSDTAKLPDPHSAYIEACRAPSPKARYRWSHPVVYHAGKACDWYFLQTSAESVAYPVFKRKYQDFCERVRAGEELALELENVIEHKPQTPLNKAENIKRLNMLRENLEL</sequence>
<proteinExistence type="predicted"/>
<evidence type="ECO:0008006" key="3">
    <source>
        <dbReference type="Google" id="ProtNLM"/>
    </source>
</evidence>
<evidence type="ECO:0000313" key="1">
    <source>
        <dbReference type="EMBL" id="BCD98586.1"/>
    </source>
</evidence>
<reference evidence="1 2" key="1">
    <citation type="journal article" date="2022" name="IScience">
        <title>An ultrasensitive nanofiber-based assay for enzymatic hydrolysis and deep-sea microbial degradation of cellulose.</title>
        <authorList>
            <person name="Tsudome M."/>
            <person name="Tachioka M."/>
            <person name="Miyazaki M."/>
            <person name="Uchimura K."/>
            <person name="Tsuda M."/>
            <person name="Takaki Y."/>
            <person name="Deguchi S."/>
        </authorList>
    </citation>
    <scope>NUCLEOTIDE SEQUENCE [LARGE SCALE GENOMIC DNA]</scope>
    <source>
        <strain evidence="1 2">GE09</strain>
    </source>
</reference>
<dbReference type="EMBL" id="AP023086">
    <property type="protein sequence ID" value="BCD98586.1"/>
    <property type="molecule type" value="Genomic_DNA"/>
</dbReference>
<gene>
    <name evidence="1" type="ORF">MARGE09_P2787</name>
</gene>
<dbReference type="Proteomes" id="UP001320119">
    <property type="component" value="Chromosome"/>
</dbReference>
<dbReference type="AlphaFoldDB" id="A0AAN1WJ54"/>
<dbReference type="Pfam" id="PF06992">
    <property type="entry name" value="Phage_lambda_P"/>
    <property type="match status" value="1"/>
</dbReference>
<dbReference type="KEGG" id="marq:MARGE09_P2787"/>